<dbReference type="GO" id="GO:0016491">
    <property type="term" value="F:oxidoreductase activity"/>
    <property type="evidence" value="ECO:0007669"/>
    <property type="project" value="UniProtKB-KW"/>
</dbReference>
<evidence type="ECO:0000313" key="20">
    <source>
        <dbReference type="RefSeq" id="XP_006860588.1"/>
    </source>
</evidence>
<keyword evidence="11" id="KW-0472">Membrane</keyword>
<dbReference type="AlphaFoldDB" id="A0A9B0T8R7"/>
<dbReference type="InterPro" id="IPR036282">
    <property type="entry name" value="Glutathione-S-Trfase_C_sf"/>
</dbReference>
<gene>
    <name evidence="20" type="primary">CLIC5</name>
</gene>
<dbReference type="Gene3D" id="3.40.30.10">
    <property type="entry name" value="Glutaredoxin"/>
    <property type="match status" value="1"/>
</dbReference>
<dbReference type="FunFam" id="3.40.30.10:FF:000021">
    <property type="entry name" value="Chloride intracellular channel 4"/>
    <property type="match status" value="1"/>
</dbReference>
<evidence type="ECO:0000256" key="13">
    <source>
        <dbReference type="ARBA" id="ARBA00023214"/>
    </source>
</evidence>
<evidence type="ECO:0000313" key="19">
    <source>
        <dbReference type="Proteomes" id="UP000504623"/>
    </source>
</evidence>
<comment type="subcellular location">
    <subcellularLocation>
        <location evidence="1">Cell membrane</location>
        <topology evidence="1">Single-pass membrane protein</topology>
    </subcellularLocation>
    <subcellularLocation>
        <location evidence="16">Membrane</location>
        <topology evidence="16">Single-pass membrane protein</topology>
    </subcellularLocation>
    <subcellularLocation>
        <location evidence="16">Cytoplasm</location>
    </subcellularLocation>
</comment>
<dbReference type="InterPro" id="IPR010987">
    <property type="entry name" value="Glutathione-S-Trfase_C-like"/>
</dbReference>
<keyword evidence="19" id="KW-1185">Reference proteome</keyword>
<keyword evidence="10 16" id="KW-0406">Ion transport</keyword>
<dbReference type="FunFam" id="1.20.1050.10:FF:000001">
    <property type="entry name" value="Chloride intracellular channel 2"/>
    <property type="match status" value="1"/>
</dbReference>
<evidence type="ECO:0000256" key="15">
    <source>
        <dbReference type="ARBA" id="ARBA00024167"/>
    </source>
</evidence>
<dbReference type="InterPro" id="IPR036249">
    <property type="entry name" value="Thioredoxin-like_sf"/>
</dbReference>
<dbReference type="SUPFAM" id="SSF52833">
    <property type="entry name" value="Thioredoxin-like"/>
    <property type="match status" value="1"/>
</dbReference>
<evidence type="ECO:0000256" key="12">
    <source>
        <dbReference type="ARBA" id="ARBA00023173"/>
    </source>
</evidence>
<evidence type="ECO:0000256" key="6">
    <source>
        <dbReference type="ARBA" id="ARBA00022692"/>
    </source>
</evidence>
<dbReference type="PANTHER" id="PTHR45476:SF4">
    <property type="entry name" value="CHLORIDE INTRACELLULAR CHANNEL PROTEIN 5"/>
    <property type="match status" value="1"/>
</dbReference>
<accession>A0A9B0T8R7</accession>
<dbReference type="RefSeq" id="XP_006860588.1">
    <property type="nucleotide sequence ID" value="XM_006860526.1"/>
</dbReference>
<evidence type="ECO:0000256" key="10">
    <source>
        <dbReference type="ARBA" id="ARBA00023065"/>
    </source>
</evidence>
<name>A0A9B0T8R7_CHRAS</name>
<evidence type="ECO:0000256" key="14">
    <source>
        <dbReference type="ARBA" id="ARBA00023303"/>
    </source>
</evidence>
<keyword evidence="7 16" id="KW-0851">Voltage-gated channel</keyword>
<dbReference type="InterPro" id="IPR042069">
    <property type="entry name" value="CLIC5_C_GST"/>
</dbReference>
<evidence type="ECO:0000256" key="8">
    <source>
        <dbReference type="ARBA" id="ARBA00022989"/>
    </source>
</evidence>
<dbReference type="GO" id="GO:0005737">
    <property type="term" value="C:cytoplasm"/>
    <property type="evidence" value="ECO:0007669"/>
    <property type="project" value="UniProtKB-SubCell"/>
</dbReference>
<evidence type="ECO:0000256" key="7">
    <source>
        <dbReference type="ARBA" id="ARBA00022882"/>
    </source>
</evidence>
<dbReference type="CDD" id="cd10297">
    <property type="entry name" value="GST_C_CLIC5"/>
    <property type="match status" value="1"/>
</dbReference>
<keyword evidence="12 16" id="KW-0869">Chloride channel</keyword>
<dbReference type="GO" id="GO:0034707">
    <property type="term" value="C:chloride channel complex"/>
    <property type="evidence" value="ECO:0007669"/>
    <property type="project" value="UniProtKB-KW"/>
</dbReference>
<feature type="compositionally biased region" description="Basic and acidic residues" evidence="17">
    <location>
        <begin position="13"/>
        <end position="29"/>
    </location>
</feature>
<evidence type="ECO:0000256" key="4">
    <source>
        <dbReference type="ARBA" id="ARBA00022475"/>
    </source>
</evidence>
<keyword evidence="9" id="KW-0560">Oxidoreductase</keyword>
<dbReference type="Gene3D" id="1.20.1050.10">
    <property type="match status" value="1"/>
</dbReference>
<dbReference type="CDD" id="cd03061">
    <property type="entry name" value="GST_N_CLIC"/>
    <property type="match status" value="1"/>
</dbReference>
<keyword evidence="3 16" id="KW-0813">Transport</keyword>
<protein>
    <recommendedName>
        <fullName evidence="16">Chloride intracellular channel protein</fullName>
    </recommendedName>
</protein>
<evidence type="ECO:0000256" key="11">
    <source>
        <dbReference type="ARBA" id="ARBA00023136"/>
    </source>
</evidence>
<dbReference type="CTD" id="53405"/>
<feature type="region of interest" description="Disordered" evidence="17">
    <location>
        <begin position="67"/>
        <end position="138"/>
    </location>
</feature>
<evidence type="ECO:0000256" key="2">
    <source>
        <dbReference type="ARBA" id="ARBA00007655"/>
    </source>
</evidence>
<evidence type="ECO:0000256" key="3">
    <source>
        <dbReference type="ARBA" id="ARBA00022448"/>
    </source>
</evidence>
<dbReference type="SFLD" id="SFLDG00358">
    <property type="entry name" value="Main_(cytGST)"/>
    <property type="match status" value="1"/>
</dbReference>
<evidence type="ECO:0000259" key="18">
    <source>
        <dbReference type="PROSITE" id="PS50405"/>
    </source>
</evidence>
<evidence type="ECO:0000256" key="9">
    <source>
        <dbReference type="ARBA" id="ARBA00023002"/>
    </source>
</evidence>
<comment type="similarity">
    <text evidence="2 16">Belongs to the chloride channel CLIC family.</text>
</comment>
<sequence>MNEEDYNNIYDTVQKEETYEDPDQLRENKGPLYDNVQEDLEPENTSYATQLESSEYDSVAVYVIGGEENSLESSQPGADDYLLPDEVQSEAQDSQEGETQEDKDDSVEELYSPVQDLELLSEEPRSESPQENGSMMEEDLPSSAFTIQQSRAFSTSVDSQTGYSSANNLEDTQASSVIPEISLFVKAGIDGESIGNCPFSQRLFMILWLKGVVFNVTTVDLKRKPADLHNLAPGTHPPFLTFNGDVKTDVNKIEEFLEETLTPEKYPKLAAKHRESNTAGIDIFSKFSAYIKNTKQQDNAALERGLTKALKKLDDYLNTPLPEEIDANAYGDDDKGSRRKFLDGDELTLADCNLLPKLHVVKIVAKKYRNYNIPAEMTGLLRYLKNAYARDEFTNTCAADNEIEMAYADVAKRLSRS</sequence>
<comment type="catalytic activity">
    <reaction evidence="15">
        <text>chloride(in) = chloride(out)</text>
        <dbReference type="Rhea" id="RHEA:29823"/>
        <dbReference type="ChEBI" id="CHEBI:17996"/>
    </reaction>
</comment>
<keyword evidence="6" id="KW-0812">Transmembrane</keyword>
<dbReference type="NCBIfam" id="TIGR00862">
    <property type="entry name" value="O-ClC"/>
    <property type="match status" value="1"/>
</dbReference>
<feature type="compositionally biased region" description="Acidic residues" evidence="17">
    <location>
        <begin position="93"/>
        <end position="108"/>
    </location>
</feature>
<evidence type="ECO:0000256" key="5">
    <source>
        <dbReference type="ARBA" id="ARBA00022490"/>
    </source>
</evidence>
<keyword evidence="8" id="KW-1133">Transmembrane helix</keyword>
<dbReference type="SUPFAM" id="SSF47616">
    <property type="entry name" value="GST C-terminal domain-like"/>
    <property type="match status" value="1"/>
</dbReference>
<proteinExistence type="inferred from homology"/>
<evidence type="ECO:0000256" key="1">
    <source>
        <dbReference type="ARBA" id="ARBA00004162"/>
    </source>
</evidence>
<feature type="region of interest" description="Disordered" evidence="17">
    <location>
        <begin position="1"/>
        <end position="30"/>
    </location>
</feature>
<dbReference type="InterPro" id="IPR040079">
    <property type="entry name" value="Glutathione_S-Trfase"/>
</dbReference>
<dbReference type="Pfam" id="PF22441">
    <property type="entry name" value="CLIC-like_N"/>
    <property type="match status" value="1"/>
</dbReference>
<dbReference type="InterPro" id="IPR053823">
    <property type="entry name" value="CLIC_N"/>
</dbReference>
<dbReference type="PROSITE" id="PS50405">
    <property type="entry name" value="GST_CTER"/>
    <property type="match status" value="1"/>
</dbReference>
<dbReference type="Proteomes" id="UP000504623">
    <property type="component" value="Unplaced"/>
</dbReference>
<dbReference type="GO" id="GO:0005886">
    <property type="term" value="C:plasma membrane"/>
    <property type="evidence" value="ECO:0007669"/>
    <property type="project" value="UniProtKB-SubCell"/>
</dbReference>
<dbReference type="InterPro" id="IPR002946">
    <property type="entry name" value="CLIC"/>
</dbReference>
<reference evidence="20" key="1">
    <citation type="submission" date="2025-08" db="UniProtKB">
        <authorList>
            <consortium name="RefSeq"/>
        </authorList>
    </citation>
    <scope>IDENTIFICATION</scope>
    <source>
        <tissue evidence="20">Spleen</tissue>
    </source>
</reference>
<dbReference type="PRINTS" id="PR01263">
    <property type="entry name" value="INTCLCHANNEL"/>
</dbReference>
<dbReference type="GeneID" id="102838056"/>
<keyword evidence="13 16" id="KW-0868">Chloride</keyword>
<dbReference type="GO" id="GO:0005254">
    <property type="term" value="F:chloride channel activity"/>
    <property type="evidence" value="ECO:0007669"/>
    <property type="project" value="UniProtKB-KW"/>
</dbReference>
<dbReference type="SFLD" id="SFLDS00019">
    <property type="entry name" value="Glutathione_Transferase_(cytos"/>
    <property type="match status" value="1"/>
</dbReference>
<dbReference type="PANTHER" id="PTHR45476">
    <property type="entry name" value="CHLORIDE INTRACELLULAR CHANNEL PROTEIN 6-RELATED"/>
    <property type="match status" value="1"/>
</dbReference>
<keyword evidence="14 16" id="KW-0407">Ion channel</keyword>
<keyword evidence="5 16" id="KW-0963">Cytoplasm</keyword>
<feature type="domain" description="GST C-terminal" evidence="18">
    <location>
        <begin position="266"/>
        <end position="407"/>
    </location>
</feature>
<dbReference type="OrthoDB" id="1935530at2759"/>
<keyword evidence="4" id="KW-1003">Cell membrane</keyword>
<comment type="domain">
    <text evidence="16">Members of this family may change from a globular, soluble state to a state where the N-terminal domain is inserted into the membrane and functions as chloride channel. A conformation change of the N-terminal domain is thought to expose hydrophobic surfaces that trigger membrane insertion.</text>
</comment>
<evidence type="ECO:0000256" key="16">
    <source>
        <dbReference type="RuleBase" id="RU362009"/>
    </source>
</evidence>
<organism evidence="19 20">
    <name type="scientific">Chrysochloris asiatica</name>
    <name type="common">Cape golden mole</name>
    <dbReference type="NCBI Taxonomy" id="185453"/>
    <lineage>
        <taxon>Eukaryota</taxon>
        <taxon>Metazoa</taxon>
        <taxon>Chordata</taxon>
        <taxon>Craniata</taxon>
        <taxon>Vertebrata</taxon>
        <taxon>Euteleostomi</taxon>
        <taxon>Mammalia</taxon>
        <taxon>Eutheria</taxon>
        <taxon>Afrotheria</taxon>
        <taxon>Chrysochloridae</taxon>
        <taxon>Chrysochlorinae</taxon>
        <taxon>Chrysochloris</taxon>
    </lineage>
</organism>
<evidence type="ECO:0000256" key="17">
    <source>
        <dbReference type="SAM" id="MobiDB-lite"/>
    </source>
</evidence>